<dbReference type="GO" id="GO:0004519">
    <property type="term" value="F:endonuclease activity"/>
    <property type="evidence" value="ECO:0007669"/>
    <property type="project" value="UniProtKB-KW"/>
</dbReference>
<keyword evidence="3" id="KW-0378">Hydrolase</keyword>
<keyword evidence="3" id="KW-0255">Endonuclease</keyword>
<dbReference type="SMART" id="SM00507">
    <property type="entry name" value="HNHc"/>
    <property type="match status" value="1"/>
</dbReference>
<evidence type="ECO:0000259" key="2">
    <source>
        <dbReference type="SMART" id="SM00507"/>
    </source>
</evidence>
<reference evidence="3 4" key="1">
    <citation type="journal article" date="2015" name="Nature">
        <title>rRNA introns, odd ribosomes, and small enigmatic genomes across a large radiation of phyla.</title>
        <authorList>
            <person name="Brown C.T."/>
            <person name="Hug L.A."/>
            <person name="Thomas B.C."/>
            <person name="Sharon I."/>
            <person name="Castelle C.J."/>
            <person name="Singh A."/>
            <person name="Wilkins M.J."/>
            <person name="Williams K.H."/>
            <person name="Banfield J.F."/>
        </authorList>
    </citation>
    <scope>NUCLEOTIDE SEQUENCE [LARGE SCALE GENOMIC DNA]</scope>
</reference>
<feature type="region of interest" description="Disordered" evidence="1">
    <location>
        <begin position="69"/>
        <end position="91"/>
    </location>
</feature>
<feature type="domain" description="HNH nuclease" evidence="2">
    <location>
        <begin position="176"/>
        <end position="227"/>
    </location>
</feature>
<sequence>MQKIQDDILSYREMCDIENVQTLQRGMNFRLNPKYSVILMSQRTNAPYKDKIYEDGITIEYEGHDVSRKGYFHNPKQENQPSQLPSGKPTQNGLFIKAVEEFKIGEREAELVKVYEKIMDGVWSLKGIFELTDYKIVNDGKRDVFRFILKLTNATTLENNGKHRIEISHTRLIPSEVKKEVFKRDQGKCVLCESTRNLHFDHELPFSKGGTSLTAKNVRLLCMKHNLQKSAKIE</sequence>
<dbReference type="STRING" id="1618436.UV59_C0040G0016"/>
<dbReference type="InterPro" id="IPR003615">
    <property type="entry name" value="HNH_nuc"/>
</dbReference>
<accession>A0A0G1CDD2</accession>
<dbReference type="Proteomes" id="UP000034543">
    <property type="component" value="Unassembled WGS sequence"/>
</dbReference>
<evidence type="ECO:0000313" key="3">
    <source>
        <dbReference type="EMBL" id="KKS83419.1"/>
    </source>
</evidence>
<comment type="caution">
    <text evidence="3">The sequence shown here is derived from an EMBL/GenBank/DDBJ whole genome shotgun (WGS) entry which is preliminary data.</text>
</comment>
<organism evidence="3 4">
    <name type="scientific">Candidatus Gottesmanbacteria bacterium GW2011_GWA1_43_11</name>
    <dbReference type="NCBI Taxonomy" id="1618436"/>
    <lineage>
        <taxon>Bacteria</taxon>
        <taxon>Candidatus Gottesmaniibacteriota</taxon>
    </lineage>
</organism>
<name>A0A0G1CDD2_9BACT</name>
<evidence type="ECO:0000256" key="1">
    <source>
        <dbReference type="SAM" id="MobiDB-lite"/>
    </source>
</evidence>
<dbReference type="Gene3D" id="1.10.30.50">
    <property type="match status" value="1"/>
</dbReference>
<evidence type="ECO:0000313" key="4">
    <source>
        <dbReference type="Proteomes" id="UP000034543"/>
    </source>
</evidence>
<feature type="compositionally biased region" description="Polar residues" evidence="1">
    <location>
        <begin position="77"/>
        <end position="91"/>
    </location>
</feature>
<keyword evidence="3" id="KW-0540">Nuclease</keyword>
<dbReference type="AlphaFoldDB" id="A0A0G1CDD2"/>
<gene>
    <name evidence="3" type="ORF">UV59_C0040G0016</name>
</gene>
<proteinExistence type="predicted"/>
<protein>
    <submittedName>
        <fullName evidence="3">HNH endonuclease</fullName>
    </submittedName>
</protein>
<dbReference type="EMBL" id="LCFB01000040">
    <property type="protein sequence ID" value="KKS83419.1"/>
    <property type="molecule type" value="Genomic_DNA"/>
</dbReference>